<protein>
    <submittedName>
        <fullName evidence="1">Uncharacterized protein</fullName>
    </submittedName>
</protein>
<organism evidence="1 2">
    <name type="scientific">Phaseolus angularis</name>
    <name type="common">Azuki bean</name>
    <name type="synonym">Vigna angularis</name>
    <dbReference type="NCBI Taxonomy" id="3914"/>
    <lineage>
        <taxon>Eukaryota</taxon>
        <taxon>Viridiplantae</taxon>
        <taxon>Streptophyta</taxon>
        <taxon>Embryophyta</taxon>
        <taxon>Tracheophyta</taxon>
        <taxon>Spermatophyta</taxon>
        <taxon>Magnoliopsida</taxon>
        <taxon>eudicotyledons</taxon>
        <taxon>Gunneridae</taxon>
        <taxon>Pentapetalae</taxon>
        <taxon>rosids</taxon>
        <taxon>fabids</taxon>
        <taxon>Fabales</taxon>
        <taxon>Fabaceae</taxon>
        <taxon>Papilionoideae</taxon>
        <taxon>50 kb inversion clade</taxon>
        <taxon>NPAAA clade</taxon>
        <taxon>indigoferoid/millettioid clade</taxon>
        <taxon>Phaseoleae</taxon>
        <taxon>Vigna</taxon>
    </lineage>
</organism>
<gene>
    <name evidence="1" type="ORF">LR48_Vigan01g035400</name>
</gene>
<evidence type="ECO:0000313" key="1">
    <source>
        <dbReference type="EMBL" id="KOM30799.1"/>
    </source>
</evidence>
<sequence>MSECWDVLEDLIDEHESEGRDYKWVVGAATVGEVWYKSEIDSFHCGIMVYYVDSGVTIMVIIRSMIEVQGSEVEDRVIQYD</sequence>
<dbReference type="AlphaFoldDB" id="A0A0L9TKW2"/>
<dbReference type="EMBL" id="CM003371">
    <property type="protein sequence ID" value="KOM30799.1"/>
    <property type="molecule type" value="Genomic_DNA"/>
</dbReference>
<dbReference type="Proteomes" id="UP000053144">
    <property type="component" value="Chromosome 1"/>
</dbReference>
<evidence type="ECO:0000313" key="2">
    <source>
        <dbReference type="Proteomes" id="UP000053144"/>
    </source>
</evidence>
<dbReference type="Gramene" id="KOM30799">
    <property type="protein sequence ID" value="KOM30799"/>
    <property type="gene ID" value="LR48_Vigan01g035400"/>
</dbReference>
<name>A0A0L9TKW2_PHAAN</name>
<accession>A0A0L9TKW2</accession>
<proteinExistence type="predicted"/>
<reference evidence="2" key="1">
    <citation type="journal article" date="2015" name="Proc. Natl. Acad. Sci. U.S.A.">
        <title>Genome sequencing of adzuki bean (Vigna angularis) provides insight into high starch and low fat accumulation and domestication.</title>
        <authorList>
            <person name="Yang K."/>
            <person name="Tian Z."/>
            <person name="Chen C."/>
            <person name="Luo L."/>
            <person name="Zhao B."/>
            <person name="Wang Z."/>
            <person name="Yu L."/>
            <person name="Li Y."/>
            <person name="Sun Y."/>
            <person name="Li W."/>
            <person name="Chen Y."/>
            <person name="Li Y."/>
            <person name="Zhang Y."/>
            <person name="Ai D."/>
            <person name="Zhao J."/>
            <person name="Shang C."/>
            <person name="Ma Y."/>
            <person name="Wu B."/>
            <person name="Wang M."/>
            <person name="Gao L."/>
            <person name="Sun D."/>
            <person name="Zhang P."/>
            <person name="Guo F."/>
            <person name="Wang W."/>
            <person name="Li Y."/>
            <person name="Wang J."/>
            <person name="Varshney R.K."/>
            <person name="Wang J."/>
            <person name="Ling H.Q."/>
            <person name="Wan P."/>
        </authorList>
    </citation>
    <scope>NUCLEOTIDE SEQUENCE</scope>
    <source>
        <strain evidence="2">cv. Jingnong 6</strain>
    </source>
</reference>